<dbReference type="PRINTS" id="PR01039">
    <property type="entry name" value="TRNASYNTHTRP"/>
</dbReference>
<dbReference type="SUPFAM" id="SSF52374">
    <property type="entry name" value="Nucleotidylyl transferase"/>
    <property type="match status" value="1"/>
</dbReference>
<dbReference type="InterPro" id="IPR002305">
    <property type="entry name" value="aa-tRNA-synth_Ic"/>
</dbReference>
<dbReference type="Pfam" id="PF00579">
    <property type="entry name" value="tRNA-synt_1b"/>
    <property type="match status" value="1"/>
</dbReference>
<dbReference type="GO" id="GO:0004830">
    <property type="term" value="F:tryptophan-tRNA ligase activity"/>
    <property type="evidence" value="ECO:0007669"/>
    <property type="project" value="UniProtKB-EC"/>
</dbReference>
<dbReference type="InterPro" id="IPR014729">
    <property type="entry name" value="Rossmann-like_a/b/a_fold"/>
</dbReference>
<dbReference type="PANTHER" id="PTHR43766:SF1">
    <property type="entry name" value="TRYPTOPHAN--TRNA LIGASE, MITOCHONDRIAL"/>
    <property type="match status" value="1"/>
</dbReference>
<keyword evidence="3" id="KW-0436">Ligase</keyword>
<comment type="caution">
    <text evidence="8">The sequence shown here is derived from an EMBL/GenBank/DDBJ whole genome shotgun (WGS) entry which is preliminary data.</text>
</comment>
<evidence type="ECO:0000256" key="3">
    <source>
        <dbReference type="ARBA" id="ARBA00022598"/>
    </source>
</evidence>
<evidence type="ECO:0000256" key="6">
    <source>
        <dbReference type="ARBA" id="ARBA00022917"/>
    </source>
</evidence>
<dbReference type="EMBL" id="BART01032651">
    <property type="protein sequence ID" value="GAH13235.1"/>
    <property type="molecule type" value="Genomic_DNA"/>
</dbReference>
<dbReference type="InterPro" id="IPR002306">
    <property type="entry name" value="Trp-tRNA-ligase"/>
</dbReference>
<protein>
    <recommendedName>
        <fullName evidence="2">tryptophan--tRNA ligase</fullName>
        <ecNumber evidence="2">6.1.1.2</ecNumber>
    </recommendedName>
</protein>
<keyword evidence="7" id="KW-0030">Aminoacyl-tRNA synthetase</keyword>
<reference evidence="8" key="1">
    <citation type="journal article" date="2014" name="Front. Microbiol.">
        <title>High frequency of phylogenetically diverse reductive dehalogenase-homologous genes in deep subseafloor sedimentary metagenomes.</title>
        <authorList>
            <person name="Kawai M."/>
            <person name="Futagami T."/>
            <person name="Toyoda A."/>
            <person name="Takaki Y."/>
            <person name="Nishi S."/>
            <person name="Hori S."/>
            <person name="Arai W."/>
            <person name="Tsubouchi T."/>
            <person name="Morono Y."/>
            <person name="Uchiyama I."/>
            <person name="Ito T."/>
            <person name="Fujiyama A."/>
            <person name="Inagaki F."/>
            <person name="Takami H."/>
        </authorList>
    </citation>
    <scope>NUCLEOTIDE SEQUENCE</scope>
    <source>
        <strain evidence="8">Expedition CK06-06</strain>
    </source>
</reference>
<dbReference type="AlphaFoldDB" id="X1DYG1"/>
<evidence type="ECO:0000256" key="1">
    <source>
        <dbReference type="ARBA" id="ARBA00005594"/>
    </source>
</evidence>
<dbReference type="InterPro" id="IPR050203">
    <property type="entry name" value="Trp-tRNA_synthetase"/>
</dbReference>
<keyword evidence="6" id="KW-0648">Protein biosynthesis</keyword>
<evidence type="ECO:0000256" key="2">
    <source>
        <dbReference type="ARBA" id="ARBA00013161"/>
    </source>
</evidence>
<dbReference type="PANTHER" id="PTHR43766">
    <property type="entry name" value="TRYPTOPHAN--TRNA LIGASE, MITOCHONDRIAL"/>
    <property type="match status" value="1"/>
</dbReference>
<keyword evidence="5" id="KW-0067">ATP-binding</keyword>
<dbReference type="GO" id="GO:0005524">
    <property type="term" value="F:ATP binding"/>
    <property type="evidence" value="ECO:0007669"/>
    <property type="project" value="UniProtKB-KW"/>
</dbReference>
<evidence type="ECO:0000256" key="7">
    <source>
        <dbReference type="ARBA" id="ARBA00023146"/>
    </source>
</evidence>
<organism evidence="8">
    <name type="scientific">marine sediment metagenome</name>
    <dbReference type="NCBI Taxonomy" id="412755"/>
    <lineage>
        <taxon>unclassified sequences</taxon>
        <taxon>metagenomes</taxon>
        <taxon>ecological metagenomes</taxon>
    </lineage>
</organism>
<gene>
    <name evidence="8" type="ORF">S01H4_56360</name>
</gene>
<dbReference type="GO" id="GO:0006436">
    <property type="term" value="P:tryptophanyl-tRNA aminoacylation"/>
    <property type="evidence" value="ECO:0007669"/>
    <property type="project" value="InterPro"/>
</dbReference>
<proteinExistence type="inferred from homology"/>
<evidence type="ECO:0000256" key="5">
    <source>
        <dbReference type="ARBA" id="ARBA00022840"/>
    </source>
</evidence>
<name>X1DYG1_9ZZZZ</name>
<accession>X1DYG1</accession>
<dbReference type="GO" id="GO:0005829">
    <property type="term" value="C:cytosol"/>
    <property type="evidence" value="ECO:0007669"/>
    <property type="project" value="TreeGrafter"/>
</dbReference>
<sequence length="124" mass="14050">MKRRVFSGARPTGKQHLGNYLGAIQNYVSLQDEYACVYCIVDVHALTSLEDTASLQKNTHQMMLDWLAAGLDPRKSILFVQSHVPEVMQLHTLLGMITPLGWLLRVPTFKEKARLQPQNINYGI</sequence>
<comment type="similarity">
    <text evidence="1">Belongs to the class-I aminoacyl-tRNA synthetase family.</text>
</comment>
<evidence type="ECO:0000313" key="8">
    <source>
        <dbReference type="EMBL" id="GAH13235.1"/>
    </source>
</evidence>
<dbReference type="Gene3D" id="3.40.50.620">
    <property type="entry name" value="HUPs"/>
    <property type="match status" value="1"/>
</dbReference>
<dbReference type="EC" id="6.1.1.2" evidence="2"/>
<keyword evidence="4" id="KW-0547">Nucleotide-binding</keyword>
<evidence type="ECO:0000256" key="4">
    <source>
        <dbReference type="ARBA" id="ARBA00022741"/>
    </source>
</evidence>